<dbReference type="Proteomes" id="UP000070258">
    <property type="component" value="Unassembled WGS sequence"/>
</dbReference>
<dbReference type="Gene3D" id="1.10.260.40">
    <property type="entry name" value="lambda repressor-like DNA-binding domains"/>
    <property type="match status" value="1"/>
</dbReference>
<reference evidence="4" key="1">
    <citation type="submission" date="2016-02" db="EMBL/GenBank/DDBJ databases">
        <authorList>
            <person name="Wen L."/>
            <person name="He K."/>
            <person name="Yang H."/>
        </authorList>
    </citation>
    <scope>NUCLEOTIDE SEQUENCE [LARGE SCALE GENOMIC DNA]</scope>
    <source>
        <strain evidence="4">JCM 15929</strain>
    </source>
</reference>
<dbReference type="OrthoDB" id="9788479at2"/>
<dbReference type="STRING" id="239498.AXK60_17000"/>
<comment type="caution">
    <text evidence="3">The sequence shown here is derived from an EMBL/GenBank/DDBJ whole genome shotgun (WGS) entry which is preliminary data.</text>
</comment>
<evidence type="ECO:0000313" key="3">
    <source>
        <dbReference type="EMBL" id="KXP04182.1"/>
    </source>
</evidence>
<evidence type="ECO:0000313" key="4">
    <source>
        <dbReference type="Proteomes" id="UP000070258"/>
    </source>
</evidence>
<evidence type="ECO:0000313" key="5">
    <source>
        <dbReference type="Proteomes" id="UP000070409"/>
    </source>
</evidence>
<accession>A0A138A176</accession>
<gene>
    <name evidence="3" type="ORF">AXK60_17000</name>
    <name evidence="2" type="ORF">AXK61_12265</name>
</gene>
<dbReference type="EMBL" id="LSRE01000050">
    <property type="protein sequence ID" value="KXO89429.1"/>
    <property type="molecule type" value="Genomic_DNA"/>
</dbReference>
<reference evidence="3" key="2">
    <citation type="submission" date="2016-02" db="EMBL/GenBank/DDBJ databases">
        <authorList>
            <person name="Teng J.L."/>
            <person name="Yang Y."/>
            <person name="Huang Y."/>
            <person name="Guo F."/>
            <person name="Wei W."/>
            <person name="Chen J.H."/>
            <person name="Wong S.Y."/>
            <person name="Lau S.K."/>
            <person name="Woo P.C."/>
        </authorList>
    </citation>
    <scope>NUCLEOTIDE SEQUENCE</scope>
    <source>
        <strain evidence="3">JCM 15929</strain>
    </source>
</reference>
<dbReference type="AlphaFoldDB" id="A0A138A176"/>
<dbReference type="EMBL" id="LSRF01000058">
    <property type="protein sequence ID" value="KXP04182.1"/>
    <property type="molecule type" value="Genomic_DNA"/>
</dbReference>
<dbReference type="RefSeq" id="WP_068575286.1">
    <property type="nucleotide sequence ID" value="NZ_LSRE01000050.1"/>
</dbReference>
<keyword evidence="5" id="KW-1185">Reference proteome</keyword>
<sequence length="89" mass="9968">MVTTADPWEVIADTPEEAENLRLRSDLMIAIEQAIRSHGWSQKQAAKHLSITAPRMNDLLRGKIDKFSLDALVNLGAKLDLHLRITHVA</sequence>
<proteinExistence type="predicted"/>
<feature type="domain" description="HigA2-like helix-turn-helix" evidence="1">
    <location>
        <begin position="10"/>
        <end position="85"/>
    </location>
</feature>
<dbReference type="CDD" id="cd00093">
    <property type="entry name" value="HTH_XRE"/>
    <property type="match status" value="1"/>
</dbReference>
<dbReference type="InterPro" id="IPR039554">
    <property type="entry name" value="HigA2-like_HTH"/>
</dbReference>
<dbReference type="InterPro" id="IPR001387">
    <property type="entry name" value="Cro/C1-type_HTH"/>
</dbReference>
<protein>
    <submittedName>
        <fullName evidence="3">XRE family transcriptional regulator</fullName>
    </submittedName>
</protein>
<name>A0A138A176_9ACTN</name>
<dbReference type="InterPro" id="IPR010982">
    <property type="entry name" value="Lambda_DNA-bd_dom_sf"/>
</dbReference>
<reference evidence="2 5" key="3">
    <citation type="submission" date="2016-02" db="EMBL/GenBank/DDBJ databases">
        <authorList>
            <person name="Teng J.L."/>
            <person name="Tang Y."/>
            <person name="Huang Y."/>
            <person name="Guo F."/>
            <person name="Wei W."/>
            <person name="Chen J.H."/>
            <person name="Wong S.Y."/>
            <person name="Lau S.K."/>
            <person name="Woo P.C."/>
        </authorList>
    </citation>
    <scope>NUCLEOTIDE SEQUENCE [LARGE SCALE GENOMIC DNA]</scope>
    <source>
        <strain evidence="2 5">JCM 13375</strain>
    </source>
</reference>
<dbReference type="Proteomes" id="UP000070409">
    <property type="component" value="Unassembled WGS sequence"/>
</dbReference>
<evidence type="ECO:0000313" key="2">
    <source>
        <dbReference type="EMBL" id="KXO89429.1"/>
    </source>
</evidence>
<dbReference type="Pfam" id="PF13744">
    <property type="entry name" value="HTH_37"/>
    <property type="match status" value="1"/>
</dbReference>
<dbReference type="GO" id="GO:0003677">
    <property type="term" value="F:DNA binding"/>
    <property type="evidence" value="ECO:0007669"/>
    <property type="project" value="InterPro"/>
</dbReference>
<dbReference type="SUPFAM" id="SSF47413">
    <property type="entry name" value="lambda repressor-like DNA-binding domains"/>
    <property type="match status" value="1"/>
</dbReference>
<evidence type="ECO:0000259" key="1">
    <source>
        <dbReference type="Pfam" id="PF13744"/>
    </source>
</evidence>
<organism evidence="3 4">
    <name type="scientific">Tsukamurella pseudospumae</name>
    <dbReference type="NCBI Taxonomy" id="239498"/>
    <lineage>
        <taxon>Bacteria</taxon>
        <taxon>Bacillati</taxon>
        <taxon>Actinomycetota</taxon>
        <taxon>Actinomycetes</taxon>
        <taxon>Mycobacteriales</taxon>
        <taxon>Tsukamurellaceae</taxon>
        <taxon>Tsukamurella</taxon>
    </lineage>
</organism>